<evidence type="ECO:0000313" key="3">
    <source>
        <dbReference type="Proteomes" id="UP000620124"/>
    </source>
</evidence>
<name>A0A8H6XJZ4_9AGAR</name>
<dbReference type="Proteomes" id="UP000620124">
    <property type="component" value="Unassembled WGS sequence"/>
</dbReference>
<organism evidence="2 3">
    <name type="scientific">Mycena venus</name>
    <dbReference type="NCBI Taxonomy" id="2733690"/>
    <lineage>
        <taxon>Eukaryota</taxon>
        <taxon>Fungi</taxon>
        <taxon>Dikarya</taxon>
        <taxon>Basidiomycota</taxon>
        <taxon>Agaricomycotina</taxon>
        <taxon>Agaricomycetes</taxon>
        <taxon>Agaricomycetidae</taxon>
        <taxon>Agaricales</taxon>
        <taxon>Marasmiineae</taxon>
        <taxon>Mycenaceae</taxon>
        <taxon>Mycena</taxon>
    </lineage>
</organism>
<dbReference type="AlphaFoldDB" id="A0A8H6XJZ4"/>
<feature type="region of interest" description="Disordered" evidence="1">
    <location>
        <begin position="41"/>
        <end position="61"/>
    </location>
</feature>
<dbReference type="EMBL" id="JACAZI010000016">
    <property type="protein sequence ID" value="KAF7342990.1"/>
    <property type="molecule type" value="Genomic_DNA"/>
</dbReference>
<protein>
    <submittedName>
        <fullName evidence="2">Uncharacterized protein</fullName>
    </submittedName>
</protein>
<feature type="region of interest" description="Disordered" evidence="1">
    <location>
        <begin position="345"/>
        <end position="436"/>
    </location>
</feature>
<reference evidence="2" key="1">
    <citation type="submission" date="2020-05" db="EMBL/GenBank/DDBJ databases">
        <title>Mycena genomes resolve the evolution of fungal bioluminescence.</title>
        <authorList>
            <person name="Tsai I.J."/>
        </authorList>
    </citation>
    <scope>NUCLEOTIDE SEQUENCE</scope>
    <source>
        <strain evidence="2">CCC161011</strain>
    </source>
</reference>
<feature type="compositionally biased region" description="Low complexity" evidence="1">
    <location>
        <begin position="353"/>
        <end position="363"/>
    </location>
</feature>
<dbReference type="OrthoDB" id="3069690at2759"/>
<evidence type="ECO:0000256" key="1">
    <source>
        <dbReference type="SAM" id="MobiDB-lite"/>
    </source>
</evidence>
<comment type="caution">
    <text evidence="2">The sequence shown here is derived from an EMBL/GenBank/DDBJ whole genome shotgun (WGS) entry which is preliminary data.</text>
</comment>
<evidence type="ECO:0000313" key="2">
    <source>
        <dbReference type="EMBL" id="KAF7342990.1"/>
    </source>
</evidence>
<feature type="compositionally biased region" description="Low complexity" evidence="1">
    <location>
        <begin position="270"/>
        <end position="288"/>
    </location>
</feature>
<feature type="region of interest" description="Disordered" evidence="1">
    <location>
        <begin position="264"/>
        <end position="320"/>
    </location>
</feature>
<feature type="compositionally biased region" description="Low complexity" evidence="1">
    <location>
        <begin position="396"/>
        <end position="423"/>
    </location>
</feature>
<feature type="compositionally biased region" description="Low complexity" evidence="1">
    <location>
        <begin position="295"/>
        <end position="316"/>
    </location>
</feature>
<proteinExistence type="predicted"/>
<keyword evidence="3" id="KW-1185">Reference proteome</keyword>
<sequence length="602" mass="62746">MQSNQSGAYSHATPILSPAAMEAATMSTSADTIRTLHARLSPTHSPFQSPPDSPSLSASGSSVSSFPSVSSSFFFSSAAASPPHEPAPPPVEETLIIPSLTLPALLISPKQPKGPLIRLLVLGPSDAAAAALFVDNPDALDPNAWVYEDGFRVLRTSTEWREPRVDVDAHAIDDTPGYDLSNSHGTERCNVELVALGEDIHQLDVSAIEQRILDPFRSISALLAPPLLSSSHEEELLTALLAGPEVPLYTALLVVPPSLPIPTRSPHPPSLSETSSASGSTPASASATLDSTTLPSIAPTPNSSSNASVSVPYNSADANTDIDIDTIPETLRRLVPVIVLAPDPAASAHDTHSGSSSDTNADADAGDDEGNPIADDTTIDIDLPSVSSLTPRSAHAPGTRTASAPRPPTRTRATWPPRAAPTLHTRRTPPPSLRRALRSSRALRADAAACFVRWWRAGGVDPYTGAGAELDGRVRGPAPAHAAYGVSEPQADPAPASPQHLHGPPIRLAVHMRGRGLPEKAPLPLALAGAGHLHPGSKPPLGYARAPYAYHDPLHLPSILLLARDVVRASWAGAGAKKGEGQGGGWRWGPRVRGGGCCLGWG</sequence>
<accession>A0A8H6XJZ4</accession>
<feature type="region of interest" description="Disordered" evidence="1">
    <location>
        <begin position="479"/>
        <end position="504"/>
    </location>
</feature>
<gene>
    <name evidence="2" type="ORF">MVEN_01729100</name>
</gene>